<protein>
    <submittedName>
        <fullName evidence="2">Uncharacterized protein</fullName>
    </submittedName>
</protein>
<keyword evidence="3" id="KW-1185">Reference proteome</keyword>
<evidence type="ECO:0000256" key="1">
    <source>
        <dbReference type="SAM" id="MobiDB-lite"/>
    </source>
</evidence>
<feature type="region of interest" description="Disordered" evidence="1">
    <location>
        <begin position="184"/>
        <end position="225"/>
    </location>
</feature>
<comment type="caution">
    <text evidence="2">The sequence shown here is derived from an EMBL/GenBank/DDBJ whole genome shotgun (WGS) entry which is preliminary data.</text>
</comment>
<feature type="compositionally biased region" description="Polar residues" evidence="1">
    <location>
        <begin position="213"/>
        <end position="222"/>
    </location>
</feature>
<name>A0ABP9YSC3_9FUNG</name>
<evidence type="ECO:0000313" key="2">
    <source>
        <dbReference type="EMBL" id="GAA5809757.1"/>
    </source>
</evidence>
<feature type="compositionally biased region" description="Basic and acidic residues" evidence="1">
    <location>
        <begin position="184"/>
        <end position="193"/>
    </location>
</feature>
<sequence>MIETTKLQNLIERKRRSRRKTSISGSSYSNTSTKSQHPNRFSVYAPGIEDQLNSLVIENNEDGEDAAELLQQDFEYPNTEYHQSSIPFRYSIHHSSLSSLAPISYDNSDRTDTESYQISPSINFSSFPSLFEEPPTVIGKYPNYYITSPSRIRKYIEPPEESILRTMKLPYPYRTKEPISQRLDRVNSDDPLRTDFNVSHPPRLEGSKRRNRSVSPRPSFQHTLDRHSVALGQIDRLLKSNKDRPLVDSLSVERNELIESWNDRYKQYRPRSRESSVLSGRAVQDILKWIPDQDMVWQDNRDSDSVPMVEIPTSSANSRQKRPLHPLDQSL</sequence>
<evidence type="ECO:0000313" key="3">
    <source>
        <dbReference type="Proteomes" id="UP001473302"/>
    </source>
</evidence>
<accession>A0ABP9YSC3</accession>
<feature type="region of interest" description="Disordered" evidence="1">
    <location>
        <begin position="1"/>
        <end position="41"/>
    </location>
</feature>
<feature type="compositionally biased region" description="Low complexity" evidence="1">
    <location>
        <begin position="22"/>
        <end position="35"/>
    </location>
</feature>
<dbReference type="Proteomes" id="UP001473302">
    <property type="component" value="Unassembled WGS sequence"/>
</dbReference>
<feature type="region of interest" description="Disordered" evidence="1">
    <location>
        <begin position="298"/>
        <end position="331"/>
    </location>
</feature>
<proteinExistence type="predicted"/>
<reference evidence="2 3" key="1">
    <citation type="submission" date="2024-04" db="EMBL/GenBank/DDBJ databases">
        <title>genome sequences of Mucor flavus KT1a and Helicostylum pulchrum KT1b strains isolated from the surface of a dry-aged beef.</title>
        <authorList>
            <person name="Toyotome T."/>
            <person name="Hosono M."/>
            <person name="Torimaru M."/>
            <person name="Fukuda K."/>
            <person name="Mikami N."/>
        </authorList>
    </citation>
    <scope>NUCLEOTIDE SEQUENCE [LARGE SCALE GENOMIC DNA]</scope>
    <source>
        <strain evidence="2 3">KT1a</strain>
    </source>
</reference>
<gene>
    <name evidence="2" type="ORF">MFLAVUS_003170</name>
</gene>
<dbReference type="EMBL" id="BAABUK010000005">
    <property type="protein sequence ID" value="GAA5809757.1"/>
    <property type="molecule type" value="Genomic_DNA"/>
</dbReference>
<organism evidence="2 3">
    <name type="scientific">Mucor flavus</name>
    <dbReference type="NCBI Taxonomy" id="439312"/>
    <lineage>
        <taxon>Eukaryota</taxon>
        <taxon>Fungi</taxon>
        <taxon>Fungi incertae sedis</taxon>
        <taxon>Mucoromycota</taxon>
        <taxon>Mucoromycotina</taxon>
        <taxon>Mucoromycetes</taxon>
        <taxon>Mucorales</taxon>
        <taxon>Mucorineae</taxon>
        <taxon>Mucoraceae</taxon>
        <taxon>Mucor</taxon>
    </lineage>
</organism>